<protein>
    <submittedName>
        <fullName evidence="1">Uncharacterized protein</fullName>
    </submittedName>
</protein>
<name>A0A2C9VDI6_MANES</name>
<organism evidence="1">
    <name type="scientific">Manihot esculenta</name>
    <name type="common">Cassava</name>
    <name type="synonym">Jatropha manihot</name>
    <dbReference type="NCBI Taxonomy" id="3983"/>
    <lineage>
        <taxon>Eukaryota</taxon>
        <taxon>Viridiplantae</taxon>
        <taxon>Streptophyta</taxon>
        <taxon>Embryophyta</taxon>
        <taxon>Tracheophyta</taxon>
        <taxon>Spermatophyta</taxon>
        <taxon>Magnoliopsida</taxon>
        <taxon>eudicotyledons</taxon>
        <taxon>Gunneridae</taxon>
        <taxon>Pentapetalae</taxon>
        <taxon>rosids</taxon>
        <taxon>fabids</taxon>
        <taxon>Malpighiales</taxon>
        <taxon>Euphorbiaceae</taxon>
        <taxon>Crotonoideae</taxon>
        <taxon>Manihoteae</taxon>
        <taxon>Manihot</taxon>
    </lineage>
</organism>
<proteinExistence type="predicted"/>
<reference evidence="1" key="1">
    <citation type="submission" date="2016-02" db="EMBL/GenBank/DDBJ databases">
        <title>WGS assembly of Manihot esculenta.</title>
        <authorList>
            <person name="Bredeson J.V."/>
            <person name="Prochnik S.E."/>
            <person name="Lyons J.B."/>
            <person name="Schmutz J."/>
            <person name="Grimwood J."/>
            <person name="Vrebalov J."/>
            <person name="Bart R.S."/>
            <person name="Amuge T."/>
            <person name="Ferguson M.E."/>
            <person name="Green R."/>
            <person name="Putnam N."/>
            <person name="Stites J."/>
            <person name="Rounsley S."/>
            <person name="Rokhsar D.S."/>
        </authorList>
    </citation>
    <scope>NUCLEOTIDE SEQUENCE [LARGE SCALE GENOMIC DNA]</scope>
    <source>
        <tissue evidence="1">Leaf</tissue>
    </source>
</reference>
<dbReference type="EMBL" id="CM004394">
    <property type="protein sequence ID" value="OAY43186.1"/>
    <property type="molecule type" value="Genomic_DNA"/>
</dbReference>
<sequence>MQLPVGEPSDSGLFTPFPSTLWALAPAPLHAGSSHKRHFDVIGSSCSLWQPYSASIAQTQRLCFSTSLHPLVSEQSAIDLSSLDVRPFDCLVHLAGSLLHPEDILAGPILEDILHLSVTSPLYAQLHSTVPSSAMVSMDALSQPVCTAFYAGPSNSKQHVWQRHPHSSVEICSAETSAIFSNANSTTTPAVPFSSFEAEVAGQGPPVHPWRSWFGTDKELVNPRQLRL</sequence>
<gene>
    <name evidence="1" type="ORF">MANES_08G049100</name>
</gene>
<accession>A0A2C9VDI6</accession>
<dbReference type="AlphaFoldDB" id="A0A2C9VDI6"/>
<evidence type="ECO:0000313" key="1">
    <source>
        <dbReference type="EMBL" id="OAY43186.1"/>
    </source>
</evidence>